<name>A0ACA9NC83_9GLOM</name>
<feature type="non-terminal residue" evidence="1">
    <location>
        <position position="1"/>
    </location>
</feature>
<comment type="caution">
    <text evidence="1">The sequence shown here is derived from an EMBL/GenBank/DDBJ whole genome shotgun (WGS) entry which is preliminary data.</text>
</comment>
<proteinExistence type="predicted"/>
<keyword evidence="2" id="KW-1185">Reference proteome</keyword>
<sequence>IIPGPNEPSKHQINNYLALIINKLVDFVSGIDLLAIFEYKKGRKIYVALILLSNDVPAAKKICSHASHTVKCYCCLKHATYDNLSKRSHYTKEWLNCTNKQERDDHVSKTE</sequence>
<feature type="non-terminal residue" evidence="1">
    <location>
        <position position="111"/>
    </location>
</feature>
<organism evidence="1 2">
    <name type="scientific">Scutellospora calospora</name>
    <dbReference type="NCBI Taxonomy" id="85575"/>
    <lineage>
        <taxon>Eukaryota</taxon>
        <taxon>Fungi</taxon>
        <taxon>Fungi incertae sedis</taxon>
        <taxon>Mucoromycota</taxon>
        <taxon>Glomeromycotina</taxon>
        <taxon>Glomeromycetes</taxon>
        <taxon>Diversisporales</taxon>
        <taxon>Gigasporaceae</taxon>
        <taxon>Scutellospora</taxon>
    </lineage>
</organism>
<dbReference type="Proteomes" id="UP000789860">
    <property type="component" value="Unassembled WGS sequence"/>
</dbReference>
<evidence type="ECO:0000313" key="1">
    <source>
        <dbReference type="EMBL" id="CAG8642267.1"/>
    </source>
</evidence>
<evidence type="ECO:0000313" key="2">
    <source>
        <dbReference type="Proteomes" id="UP000789860"/>
    </source>
</evidence>
<protein>
    <submittedName>
        <fullName evidence="1">3401_t:CDS:1</fullName>
    </submittedName>
</protein>
<gene>
    <name evidence="1" type="ORF">SCALOS_LOCUS8367</name>
</gene>
<dbReference type="EMBL" id="CAJVPM010021847">
    <property type="protein sequence ID" value="CAG8642267.1"/>
    <property type="molecule type" value="Genomic_DNA"/>
</dbReference>
<accession>A0ACA9NC83</accession>
<reference evidence="1" key="1">
    <citation type="submission" date="2021-06" db="EMBL/GenBank/DDBJ databases">
        <authorList>
            <person name="Kallberg Y."/>
            <person name="Tangrot J."/>
            <person name="Rosling A."/>
        </authorList>
    </citation>
    <scope>NUCLEOTIDE SEQUENCE</scope>
    <source>
        <strain evidence="1">AU212A</strain>
    </source>
</reference>